<dbReference type="EMBL" id="VIEB01001337">
    <property type="protein sequence ID" value="TQD73056.1"/>
    <property type="molecule type" value="Genomic_DNA"/>
</dbReference>
<evidence type="ECO:0000313" key="2">
    <source>
        <dbReference type="EMBL" id="TQD73055.1"/>
    </source>
</evidence>
<gene>
    <name evidence="2" type="ORF">C1H46_041406</name>
    <name evidence="3" type="ORF">C1H46_041407</name>
</gene>
<dbReference type="Proteomes" id="UP000315295">
    <property type="component" value="Unassembled WGS sequence"/>
</dbReference>
<sequence>MESSLFLSVNFTRYEKRGRQVAPTHLHGAWIESHEKQGRQDRLSLDDWIRRLQRILLLKRAKRLVEKRGSERDASVTHRMATSSRWGPA</sequence>
<keyword evidence="4" id="KW-1185">Reference proteome</keyword>
<reference evidence="3 4" key="1">
    <citation type="journal article" date="2019" name="G3 (Bethesda)">
        <title>Sequencing of a Wild Apple (Malus baccata) Genome Unravels the Differences Between Cultivated and Wild Apple Species Regarding Disease Resistance and Cold Tolerance.</title>
        <authorList>
            <person name="Chen X."/>
        </authorList>
    </citation>
    <scope>NUCLEOTIDE SEQUENCE [LARGE SCALE GENOMIC DNA]</scope>
    <source>
        <strain evidence="4">cv. Shandingzi</strain>
        <tissue evidence="3">Leaves</tissue>
    </source>
</reference>
<evidence type="ECO:0000313" key="3">
    <source>
        <dbReference type="EMBL" id="TQD73056.1"/>
    </source>
</evidence>
<dbReference type="EMBL" id="VIEB01001337">
    <property type="protein sequence ID" value="TQD73055.1"/>
    <property type="molecule type" value="Genomic_DNA"/>
</dbReference>
<accession>A0A540KFQ1</accession>
<evidence type="ECO:0000256" key="1">
    <source>
        <dbReference type="SAM" id="MobiDB-lite"/>
    </source>
</evidence>
<protein>
    <submittedName>
        <fullName evidence="3">Uncharacterized protein</fullName>
    </submittedName>
</protein>
<proteinExistence type="predicted"/>
<organism evidence="3 4">
    <name type="scientific">Malus baccata</name>
    <name type="common">Siberian crab apple</name>
    <name type="synonym">Pyrus baccata</name>
    <dbReference type="NCBI Taxonomy" id="106549"/>
    <lineage>
        <taxon>Eukaryota</taxon>
        <taxon>Viridiplantae</taxon>
        <taxon>Streptophyta</taxon>
        <taxon>Embryophyta</taxon>
        <taxon>Tracheophyta</taxon>
        <taxon>Spermatophyta</taxon>
        <taxon>Magnoliopsida</taxon>
        <taxon>eudicotyledons</taxon>
        <taxon>Gunneridae</taxon>
        <taxon>Pentapetalae</taxon>
        <taxon>rosids</taxon>
        <taxon>fabids</taxon>
        <taxon>Rosales</taxon>
        <taxon>Rosaceae</taxon>
        <taxon>Amygdaloideae</taxon>
        <taxon>Maleae</taxon>
        <taxon>Malus</taxon>
    </lineage>
</organism>
<name>A0A540KFQ1_MALBA</name>
<feature type="compositionally biased region" description="Polar residues" evidence="1">
    <location>
        <begin position="80"/>
        <end position="89"/>
    </location>
</feature>
<comment type="caution">
    <text evidence="3">The sequence shown here is derived from an EMBL/GenBank/DDBJ whole genome shotgun (WGS) entry which is preliminary data.</text>
</comment>
<feature type="region of interest" description="Disordered" evidence="1">
    <location>
        <begin position="68"/>
        <end position="89"/>
    </location>
</feature>
<evidence type="ECO:0000313" key="4">
    <source>
        <dbReference type="Proteomes" id="UP000315295"/>
    </source>
</evidence>
<dbReference type="AlphaFoldDB" id="A0A540KFQ1"/>